<evidence type="ECO:0008006" key="3">
    <source>
        <dbReference type="Google" id="ProtNLM"/>
    </source>
</evidence>
<accession>A0A934UY92</accession>
<sequence>MTVTGPVRLGGVQVEEMTWRERFEADAEVVTQIDAEVPALSAPARARLGVETRPYLDGPVGLDVTYRSFRGARSSVRLGADLSPARVALEAAQWVKPPGNPGRLDATLNLEDGAPVALTEVEASAVAQDGKELRATSGSARLSDGGRRLQRVQLAELRLGRNDLQELKLSRTETGWSAEIGGGVLDLAPYLETALAGARDSGADVDRPPTLELRPSDLRRVHFARDRYVENVTLSARRGSEGWWRAIRIAGEAPARFAHKDAGRAGGARPFDLSYGPGPNDGPRQLKVHAADSGAMLRALNIYDSIEGGTMRIDGTARSSSPSSPLDVQVRISDFRLVDAPTMARILTLGSFTGIRNVMQGEGITFQSLTGKVVYDRGQLTTDLLHAYGSALGVTLQGAVNLDSEELDLSGVVVPAASTNRVLGNIPVLGTLLTGGEGQGLFAVSYAVTGALGEPNVSVNPLSALAPGFLRGLFGRLGDLKQSEPNPDWPPKRPNN</sequence>
<dbReference type="AlphaFoldDB" id="A0A934UY92"/>
<organism evidence="1 2">
    <name type="scientific">Rhodovibrio salinarum</name>
    <dbReference type="NCBI Taxonomy" id="1087"/>
    <lineage>
        <taxon>Bacteria</taxon>
        <taxon>Pseudomonadati</taxon>
        <taxon>Pseudomonadota</taxon>
        <taxon>Alphaproteobacteria</taxon>
        <taxon>Rhodospirillales</taxon>
        <taxon>Rhodovibrionaceae</taxon>
        <taxon>Rhodovibrio</taxon>
    </lineage>
</organism>
<name>A0A934UY92_9PROT</name>
<evidence type="ECO:0000313" key="1">
    <source>
        <dbReference type="EMBL" id="MBK1695728.1"/>
    </source>
</evidence>
<proteinExistence type="predicted"/>
<reference evidence="1" key="2">
    <citation type="journal article" date="2020" name="Microorganisms">
        <title>Osmotic Adaptation and Compatible Solute Biosynthesis of Phototrophic Bacteria as Revealed from Genome Analyses.</title>
        <authorList>
            <person name="Imhoff J.F."/>
            <person name="Rahn T."/>
            <person name="Kunzel S."/>
            <person name="Keller A."/>
            <person name="Neulinger S.C."/>
        </authorList>
    </citation>
    <scope>NUCLEOTIDE SEQUENCE</scope>
    <source>
        <strain evidence="1">DSM 9154</strain>
    </source>
</reference>
<protein>
    <recommendedName>
        <fullName evidence="3">AsmA-like C-terminal domain-containing protein</fullName>
    </recommendedName>
</protein>
<gene>
    <name evidence="1" type="ORF">CKO21_00520</name>
</gene>
<dbReference type="Proteomes" id="UP000778970">
    <property type="component" value="Unassembled WGS sequence"/>
</dbReference>
<comment type="caution">
    <text evidence="1">The sequence shown here is derived from an EMBL/GenBank/DDBJ whole genome shotgun (WGS) entry which is preliminary data.</text>
</comment>
<evidence type="ECO:0000313" key="2">
    <source>
        <dbReference type="Proteomes" id="UP000778970"/>
    </source>
</evidence>
<reference evidence="1" key="1">
    <citation type="submission" date="2017-08" db="EMBL/GenBank/DDBJ databases">
        <authorList>
            <person name="Imhoff J.F."/>
            <person name="Rahn T."/>
            <person name="Kuenzel S."/>
            <person name="Neulinger S.C."/>
        </authorList>
    </citation>
    <scope>NUCLEOTIDE SEQUENCE</scope>
    <source>
        <strain evidence="1">DSM 9154</strain>
    </source>
</reference>
<dbReference type="EMBL" id="NRRE01000006">
    <property type="protein sequence ID" value="MBK1695728.1"/>
    <property type="molecule type" value="Genomic_DNA"/>
</dbReference>
<keyword evidence="2" id="KW-1185">Reference proteome</keyword>